<dbReference type="GeneID" id="28820343"/>
<feature type="coiled-coil region" evidence="11">
    <location>
        <begin position="196"/>
        <end position="270"/>
    </location>
</feature>
<dbReference type="AlphaFoldDB" id="A0A194XIZ8"/>
<evidence type="ECO:0000256" key="1">
    <source>
        <dbReference type="ARBA" id="ARBA00004604"/>
    </source>
</evidence>
<dbReference type="InterPro" id="IPR009292">
    <property type="entry name" value="RRP36"/>
</dbReference>
<dbReference type="STRING" id="149040.A0A194XIZ8"/>
<feature type="compositionally biased region" description="Basic and acidic residues" evidence="12">
    <location>
        <begin position="96"/>
        <end position="126"/>
    </location>
</feature>
<proteinExistence type="inferred from homology"/>
<evidence type="ECO:0000256" key="6">
    <source>
        <dbReference type="ARBA" id="ARBA00023054"/>
    </source>
</evidence>
<evidence type="ECO:0000256" key="12">
    <source>
        <dbReference type="SAM" id="MobiDB-lite"/>
    </source>
</evidence>
<evidence type="ECO:0000256" key="2">
    <source>
        <dbReference type="ARBA" id="ARBA00009418"/>
    </source>
</evidence>
<accession>A0A194XIZ8</accession>
<evidence type="ECO:0000313" key="13">
    <source>
        <dbReference type="EMBL" id="KUJ20220.1"/>
    </source>
</evidence>
<sequence length="299" mass="34503">MSLKRKGTVVDLQRRVRPRRETSVDIELGSDNELQHSNISHDSSSVHCGSDQVRSDSDSDSNGTEDEPQDGVASISFGALAKAQATLSHPGKKKSRNDEHNDHEVWGNEEASERKTGRKDHRDFNRSSKHAPTEVSSKKAVSRRREVVPVSKREIRDPRFESLVGQVDESKVRAAYSFLDDYREDEMKELKTAIRNTKDEDAKEKLKRALSSMESRKKADMRKKKEQEILNRHRKEEKDLVKQGKKPFYLKKAEQKKRVLLDQFGNLKGKQLDRVIERRRKKVEGKEKKNMPFSRRGAK</sequence>
<dbReference type="GO" id="GO:0000462">
    <property type="term" value="P:maturation of SSU-rRNA from tricistronic rRNA transcript (SSU-rRNA, 5.8S rRNA, LSU-rRNA)"/>
    <property type="evidence" value="ECO:0007669"/>
    <property type="project" value="TreeGrafter"/>
</dbReference>
<feature type="region of interest" description="Disordered" evidence="12">
    <location>
        <begin position="278"/>
        <end position="299"/>
    </location>
</feature>
<evidence type="ECO:0000256" key="10">
    <source>
        <dbReference type="RuleBase" id="RU368027"/>
    </source>
</evidence>
<comment type="subcellular location">
    <subcellularLocation>
        <location evidence="1 10">Nucleus</location>
        <location evidence="1 10">Nucleolus</location>
    </subcellularLocation>
</comment>
<keyword evidence="4 10" id="KW-0690">Ribosome biogenesis</keyword>
<evidence type="ECO:0000256" key="11">
    <source>
        <dbReference type="SAM" id="Coils"/>
    </source>
</evidence>
<dbReference type="PANTHER" id="PTHR21738:SF0">
    <property type="entry name" value="RIBOSOMAL RNA PROCESSING PROTEIN 36 HOMOLOG"/>
    <property type="match status" value="1"/>
</dbReference>
<dbReference type="Pfam" id="PF06102">
    <property type="entry name" value="RRP36"/>
    <property type="match status" value="1"/>
</dbReference>
<organism evidence="13 14">
    <name type="scientific">Mollisia scopiformis</name>
    <name type="common">Conifer needle endophyte fungus</name>
    <name type="synonym">Phialocephala scopiformis</name>
    <dbReference type="NCBI Taxonomy" id="149040"/>
    <lineage>
        <taxon>Eukaryota</taxon>
        <taxon>Fungi</taxon>
        <taxon>Dikarya</taxon>
        <taxon>Ascomycota</taxon>
        <taxon>Pezizomycotina</taxon>
        <taxon>Leotiomycetes</taxon>
        <taxon>Helotiales</taxon>
        <taxon>Mollisiaceae</taxon>
        <taxon>Mollisia</taxon>
    </lineage>
</organism>
<keyword evidence="6 11" id="KW-0175">Coiled coil</keyword>
<gene>
    <name evidence="13" type="ORF">LY89DRAFT_612429</name>
</gene>
<evidence type="ECO:0000256" key="8">
    <source>
        <dbReference type="ARBA" id="ARBA00023274"/>
    </source>
</evidence>
<evidence type="ECO:0000256" key="7">
    <source>
        <dbReference type="ARBA" id="ARBA00023242"/>
    </source>
</evidence>
<keyword evidence="14" id="KW-1185">Reference proteome</keyword>
<reference evidence="13 14" key="1">
    <citation type="submission" date="2015-10" db="EMBL/GenBank/DDBJ databases">
        <title>Full genome of DAOMC 229536 Phialocephala scopiformis, a fungal endophyte of spruce producing the potent anti-insectan compound rugulosin.</title>
        <authorList>
            <consortium name="DOE Joint Genome Institute"/>
            <person name="Walker A.K."/>
            <person name="Frasz S.L."/>
            <person name="Seifert K.A."/>
            <person name="Miller J.D."/>
            <person name="Mondo S.J."/>
            <person name="Labutti K."/>
            <person name="Lipzen A."/>
            <person name="Dockter R."/>
            <person name="Kennedy M."/>
            <person name="Grigoriev I.V."/>
            <person name="Spatafora J.W."/>
        </authorList>
    </citation>
    <scope>NUCLEOTIDE SEQUENCE [LARGE SCALE GENOMIC DNA]</scope>
    <source>
        <strain evidence="13 14">CBS 120377</strain>
    </source>
</reference>
<keyword evidence="8 10" id="KW-0687">Ribonucleoprotein</keyword>
<dbReference type="RefSeq" id="XP_018074575.1">
    <property type="nucleotide sequence ID" value="XM_018210617.1"/>
</dbReference>
<dbReference type="GO" id="GO:0005730">
    <property type="term" value="C:nucleolus"/>
    <property type="evidence" value="ECO:0007669"/>
    <property type="project" value="UniProtKB-SubCell"/>
</dbReference>
<dbReference type="FunCoup" id="A0A194XIZ8">
    <property type="interactions" value="556"/>
</dbReference>
<dbReference type="OrthoDB" id="448446at2759"/>
<name>A0A194XIZ8_MOLSC</name>
<evidence type="ECO:0000256" key="4">
    <source>
        <dbReference type="ARBA" id="ARBA00022517"/>
    </source>
</evidence>
<keyword evidence="5 10" id="KW-0698">rRNA processing</keyword>
<evidence type="ECO:0000256" key="9">
    <source>
        <dbReference type="ARBA" id="ARBA00025053"/>
    </source>
</evidence>
<dbReference type="Proteomes" id="UP000070700">
    <property type="component" value="Unassembled WGS sequence"/>
</dbReference>
<dbReference type="GO" id="GO:0030686">
    <property type="term" value="C:90S preribosome"/>
    <property type="evidence" value="ECO:0007669"/>
    <property type="project" value="TreeGrafter"/>
</dbReference>
<dbReference type="EMBL" id="KQ947410">
    <property type="protein sequence ID" value="KUJ20220.1"/>
    <property type="molecule type" value="Genomic_DNA"/>
</dbReference>
<feature type="region of interest" description="Disordered" evidence="12">
    <location>
        <begin position="1"/>
        <end position="150"/>
    </location>
</feature>
<evidence type="ECO:0000256" key="3">
    <source>
        <dbReference type="ARBA" id="ARBA00011167"/>
    </source>
</evidence>
<protein>
    <recommendedName>
        <fullName evidence="10">rRNA biogenesis protein RRP36</fullName>
    </recommendedName>
</protein>
<evidence type="ECO:0000256" key="5">
    <source>
        <dbReference type="ARBA" id="ARBA00022552"/>
    </source>
</evidence>
<keyword evidence="7 10" id="KW-0539">Nucleus</keyword>
<dbReference type="PANTHER" id="PTHR21738">
    <property type="entry name" value="RIBOSOMAL RNA PROCESSING PROTEIN 36 HOMOLOG"/>
    <property type="match status" value="1"/>
</dbReference>
<comment type="function">
    <text evidence="9 10">Component of the 90S pre-ribosome involved in the maturation of rRNAs. Required for early cleavages of the pre-RNAs in the 40S ribosomal subunit maturation pathway.</text>
</comment>
<comment type="similarity">
    <text evidence="2 10">Belongs to the RRP36 family.</text>
</comment>
<dbReference type="InParanoid" id="A0A194XIZ8"/>
<evidence type="ECO:0000313" key="14">
    <source>
        <dbReference type="Proteomes" id="UP000070700"/>
    </source>
</evidence>
<feature type="compositionally biased region" description="Polar residues" evidence="12">
    <location>
        <begin position="35"/>
        <end position="47"/>
    </location>
</feature>
<dbReference type="KEGG" id="psco:LY89DRAFT_612429"/>
<comment type="subunit">
    <text evidence="3 10">Associates with 90S and pre-40S pre-ribosomal particles.</text>
</comment>